<feature type="domain" description="NTP pyrophosphohydrolase MazG-like" evidence="1">
    <location>
        <begin position="179"/>
        <end position="242"/>
    </location>
</feature>
<dbReference type="GO" id="GO:0046061">
    <property type="term" value="P:dATP catabolic process"/>
    <property type="evidence" value="ECO:0007669"/>
    <property type="project" value="TreeGrafter"/>
</dbReference>
<dbReference type="Proteomes" id="UP000005632">
    <property type="component" value="Chromosome"/>
</dbReference>
<dbReference type="CDD" id="cd11528">
    <property type="entry name" value="NTP-PPase_MazG_Nterm"/>
    <property type="match status" value="1"/>
</dbReference>
<dbReference type="InterPro" id="IPR048011">
    <property type="entry name" value="NTP-PPase_MazG-like_C"/>
</dbReference>
<evidence type="ECO:0000259" key="1">
    <source>
        <dbReference type="Pfam" id="PF03819"/>
    </source>
</evidence>
<dbReference type="InterPro" id="IPR048015">
    <property type="entry name" value="NTP-PPase_MazG-like_N"/>
</dbReference>
<dbReference type="RefSeq" id="WP_014269142.1">
    <property type="nucleotide sequence ID" value="NC_016633.1"/>
</dbReference>
<dbReference type="SUPFAM" id="SSF101386">
    <property type="entry name" value="all-alpha NTP pyrophosphatases"/>
    <property type="match status" value="2"/>
</dbReference>
<dbReference type="GO" id="GO:0046052">
    <property type="term" value="P:UTP catabolic process"/>
    <property type="evidence" value="ECO:0007669"/>
    <property type="project" value="TreeGrafter"/>
</dbReference>
<dbReference type="STRING" id="158190.SpiGrapes_0435"/>
<protein>
    <submittedName>
        <fullName evidence="2">MazG family protein</fullName>
    </submittedName>
</protein>
<dbReference type="InterPro" id="IPR011551">
    <property type="entry name" value="NTP_PyrPHydrolase_MazG"/>
</dbReference>
<dbReference type="KEGG" id="sgp:SpiGrapes_0435"/>
<dbReference type="AlphaFoldDB" id="G8QW50"/>
<dbReference type="NCBIfam" id="TIGR00444">
    <property type="entry name" value="mazG"/>
    <property type="match status" value="1"/>
</dbReference>
<dbReference type="EMBL" id="CP003155">
    <property type="protein sequence ID" value="AEV28293.1"/>
    <property type="molecule type" value="Genomic_DNA"/>
</dbReference>
<dbReference type="GO" id="GO:0046047">
    <property type="term" value="P:TTP catabolic process"/>
    <property type="evidence" value="ECO:0007669"/>
    <property type="project" value="TreeGrafter"/>
</dbReference>
<name>G8QW50_SPHPG</name>
<dbReference type="NCBIfam" id="NF007113">
    <property type="entry name" value="PRK09562.1"/>
    <property type="match status" value="1"/>
</dbReference>
<keyword evidence="3" id="KW-1185">Reference proteome</keyword>
<accession>G8QW50</accession>
<dbReference type="PANTHER" id="PTHR30522:SF0">
    <property type="entry name" value="NUCLEOSIDE TRIPHOSPHATE PYROPHOSPHOHYDROLASE"/>
    <property type="match status" value="1"/>
</dbReference>
<reference evidence="2 3" key="1">
    <citation type="submission" date="2011-11" db="EMBL/GenBank/DDBJ databases">
        <title>Complete sequence of Spirochaeta sp. grapes.</title>
        <authorList>
            <consortium name="US DOE Joint Genome Institute"/>
            <person name="Lucas S."/>
            <person name="Han J."/>
            <person name="Lapidus A."/>
            <person name="Cheng J.-F."/>
            <person name="Goodwin L."/>
            <person name="Pitluck S."/>
            <person name="Peters L."/>
            <person name="Ovchinnikova G."/>
            <person name="Munk A.C."/>
            <person name="Detter J.C."/>
            <person name="Han C."/>
            <person name="Tapia R."/>
            <person name="Land M."/>
            <person name="Hauser L."/>
            <person name="Kyrpides N."/>
            <person name="Ivanova N."/>
            <person name="Pagani I."/>
            <person name="Ritalahtilisa K."/>
            <person name="Loeffler F."/>
            <person name="Woyke T."/>
        </authorList>
    </citation>
    <scope>NUCLEOTIDE SEQUENCE [LARGE SCALE GENOMIC DNA]</scope>
    <source>
        <strain evidence="3">ATCC BAA-1885 / DSM 22778 / Grapes</strain>
    </source>
</reference>
<sequence length="274" mass="31186">MIEYTYKQAEDLQAALQQLFEIVTMLRSPEGCPWDREQTTKTVATSLMDETYEYLDAINANDTQGASEEIGDVMLNVMLLLEIHKEHNDFDIVGSINGVCEKLVRRHPHVFSTEHAENSTQVLDLWNKIKVEVEGKKASTDDFFSRVPKSLPPLEMANEIQKKIQKVGFDWPGIQGVVDKVKEELQEVVEANSSLDRCQADVELEIGDLLFSVVNLARYLHISPSVALHRSNRKVQKRFNEVARLCKAREITLSGENLAQMDGIWDEVKKTEKL</sequence>
<dbReference type="OrthoDB" id="9808939at2"/>
<dbReference type="Pfam" id="PF03819">
    <property type="entry name" value="MazG"/>
    <property type="match status" value="2"/>
</dbReference>
<dbReference type="InterPro" id="IPR004518">
    <property type="entry name" value="MazG-like_dom"/>
</dbReference>
<dbReference type="Gene3D" id="1.10.287.1080">
    <property type="entry name" value="MazG-like"/>
    <property type="match status" value="2"/>
</dbReference>
<dbReference type="PANTHER" id="PTHR30522">
    <property type="entry name" value="NUCLEOSIDE TRIPHOSPHATE PYROPHOSPHOHYDROLASE"/>
    <property type="match status" value="1"/>
</dbReference>
<feature type="domain" description="NTP pyrophosphohydrolase MazG-like" evidence="1">
    <location>
        <begin position="38"/>
        <end position="111"/>
    </location>
</feature>
<gene>
    <name evidence="2" type="ordered locus">SpiGrapes_0435</name>
</gene>
<evidence type="ECO:0000313" key="2">
    <source>
        <dbReference type="EMBL" id="AEV28293.1"/>
    </source>
</evidence>
<organism evidence="2 3">
    <name type="scientific">Sphaerochaeta pleomorpha (strain ATCC BAA-1885 / DSM 22778 / Grapes)</name>
    <dbReference type="NCBI Taxonomy" id="158190"/>
    <lineage>
        <taxon>Bacteria</taxon>
        <taxon>Pseudomonadati</taxon>
        <taxon>Spirochaetota</taxon>
        <taxon>Spirochaetia</taxon>
        <taxon>Spirochaetales</taxon>
        <taxon>Sphaerochaetaceae</taxon>
        <taxon>Sphaerochaeta</taxon>
    </lineage>
</organism>
<dbReference type="GO" id="GO:0046076">
    <property type="term" value="P:dTTP catabolic process"/>
    <property type="evidence" value="ECO:0007669"/>
    <property type="project" value="TreeGrafter"/>
</dbReference>
<dbReference type="eggNOG" id="COG3956">
    <property type="taxonomic scope" value="Bacteria"/>
</dbReference>
<dbReference type="GO" id="GO:0006203">
    <property type="term" value="P:dGTP catabolic process"/>
    <property type="evidence" value="ECO:0007669"/>
    <property type="project" value="TreeGrafter"/>
</dbReference>
<dbReference type="HOGENOM" id="CLU_038356_0_1_12"/>
<dbReference type="GO" id="GO:0046081">
    <property type="term" value="P:dUTP catabolic process"/>
    <property type="evidence" value="ECO:0007669"/>
    <property type="project" value="TreeGrafter"/>
</dbReference>
<dbReference type="CDD" id="cd11529">
    <property type="entry name" value="NTP-PPase_MazG_Cterm"/>
    <property type="match status" value="1"/>
</dbReference>
<proteinExistence type="predicted"/>
<evidence type="ECO:0000313" key="3">
    <source>
        <dbReference type="Proteomes" id="UP000005632"/>
    </source>
</evidence>
<dbReference type="GO" id="GO:0047429">
    <property type="term" value="F:nucleoside triphosphate diphosphatase activity"/>
    <property type="evidence" value="ECO:0007669"/>
    <property type="project" value="InterPro"/>
</dbReference>